<keyword evidence="3" id="KW-1185">Reference proteome</keyword>
<evidence type="ECO:0000313" key="2">
    <source>
        <dbReference type="EMBL" id="CEJ82011.1"/>
    </source>
</evidence>
<reference evidence="2 3" key="1">
    <citation type="journal article" date="2015" name="Genome Announc.">
        <title>Draft Genome Sequence and Gene Annotation of the Entomopathogenic Fungus Verticillium hemipterigenum.</title>
        <authorList>
            <person name="Horn F."/>
            <person name="Habel A."/>
            <person name="Scharf D.H."/>
            <person name="Dworschak J."/>
            <person name="Brakhage A.A."/>
            <person name="Guthke R."/>
            <person name="Hertweck C."/>
            <person name="Linde J."/>
        </authorList>
    </citation>
    <scope>NUCLEOTIDE SEQUENCE [LARGE SCALE GENOMIC DNA]</scope>
</reference>
<dbReference type="OrthoDB" id="2129362at2759"/>
<dbReference type="Proteomes" id="UP000039046">
    <property type="component" value="Unassembled WGS sequence"/>
</dbReference>
<evidence type="ECO:0000313" key="3">
    <source>
        <dbReference type="Proteomes" id="UP000039046"/>
    </source>
</evidence>
<feature type="region of interest" description="Disordered" evidence="1">
    <location>
        <begin position="1"/>
        <end position="29"/>
    </location>
</feature>
<feature type="compositionally biased region" description="Polar residues" evidence="1">
    <location>
        <begin position="131"/>
        <end position="153"/>
    </location>
</feature>
<evidence type="ECO:0000256" key="1">
    <source>
        <dbReference type="SAM" id="MobiDB-lite"/>
    </source>
</evidence>
<proteinExistence type="predicted"/>
<protein>
    <submittedName>
        <fullName evidence="2">Uncharacterized protein</fullName>
    </submittedName>
</protein>
<dbReference type="AlphaFoldDB" id="A0A0A1SUV2"/>
<dbReference type="EMBL" id="CDHN01000001">
    <property type="protein sequence ID" value="CEJ82011.1"/>
    <property type="molecule type" value="Genomic_DNA"/>
</dbReference>
<feature type="compositionally biased region" description="Polar residues" evidence="1">
    <location>
        <begin position="20"/>
        <end position="29"/>
    </location>
</feature>
<dbReference type="SUPFAM" id="SSF55729">
    <property type="entry name" value="Acyl-CoA N-acyltransferases (Nat)"/>
    <property type="match status" value="1"/>
</dbReference>
<feature type="compositionally biased region" description="Basic and acidic residues" evidence="1">
    <location>
        <begin position="214"/>
        <end position="223"/>
    </location>
</feature>
<dbReference type="HOGENOM" id="CLU_451421_0_0_1"/>
<dbReference type="Gene3D" id="3.40.630.30">
    <property type="match status" value="1"/>
</dbReference>
<organism evidence="2 3">
    <name type="scientific">[Torrubiella] hemipterigena</name>
    <dbReference type="NCBI Taxonomy" id="1531966"/>
    <lineage>
        <taxon>Eukaryota</taxon>
        <taxon>Fungi</taxon>
        <taxon>Dikarya</taxon>
        <taxon>Ascomycota</taxon>
        <taxon>Pezizomycotina</taxon>
        <taxon>Sordariomycetes</taxon>
        <taxon>Hypocreomycetidae</taxon>
        <taxon>Hypocreales</taxon>
        <taxon>Clavicipitaceae</taxon>
        <taxon>Clavicipitaceae incertae sedis</taxon>
        <taxon>'Torrubiella' clade</taxon>
    </lineage>
</organism>
<dbReference type="InterPro" id="IPR016181">
    <property type="entry name" value="Acyl_CoA_acyltransferase"/>
</dbReference>
<gene>
    <name evidence="2" type="ORF">VHEMI02103</name>
</gene>
<dbReference type="STRING" id="1531966.A0A0A1SUV2"/>
<feature type="compositionally biased region" description="Polar residues" evidence="1">
    <location>
        <begin position="1"/>
        <end position="10"/>
    </location>
</feature>
<name>A0A0A1SUV2_9HYPO</name>
<sequence>MEESSATEAQTPKVEVATGAVNSKQSSPETEAYIKNTCQQLRGWLGEEAADTVPFVENNDAVGSTGTTESDVPGLTFSERLSDCRGRSLSRRIAYAAACKSIFGDNRGQRSPSAAARHEAENLDSKVTAGEQATVNSNRGRQQPSNRPNNKNDTSGHDSVGVEQNREELNPDWQVETPGDSTPLKETSSALPPFTPENESIKVHGHTKTPHLTDSTRTDDSNDRYSASTDVASEEDMLDTFGLFGPRIRTWLQKTSDGPTVFRINNKALEGHSYAHDICTITGQLLEQVIQPETIMSPALTDAHESSWRQLNMTSGLQILRERQLRKDIAAYLKEDSKARETNALEQEPSKLVAFPSTDCLIRPATKEDAAAIGQMIESHRKIDYPCQFPALNIDSETMALQQLQSCLDLGWPFIVATSPDDELMERTNWPIHAGKAFEEYLKYKAEIPSSEKEILGLAFVRGFGQTVFGGPQLPMQNAGSICVLVQPNHRQKLVGTALLDRVLQSVAPYHRSVVDFQWKFSTTSGVYESLAANNQRQAVKMYVEYTTASGEEDPPWRSKMLEKFGFQHKVQLENVSRSDKRAQGNGWLDLHIWELKVQDPAEIM</sequence>
<feature type="region of interest" description="Disordered" evidence="1">
    <location>
        <begin position="104"/>
        <end position="231"/>
    </location>
</feature>
<accession>A0A0A1SUV2</accession>